<dbReference type="SMART" id="SM00731">
    <property type="entry name" value="SprT"/>
    <property type="match status" value="1"/>
</dbReference>
<dbReference type="STRING" id="1245526.SAMN05216580_2032"/>
<keyword evidence="3" id="KW-1185">Reference proteome</keyword>
<dbReference type="NCBIfam" id="NF003421">
    <property type="entry name" value="PRK04860.1"/>
    <property type="match status" value="1"/>
</dbReference>
<sequence>MPEQLLARVEACFLQAERFFDRRFARPEVSLRLRGLKAGVAHLDENRLRFNAQLYRENREHFLRQTVAHEVAHLVAHQLYGARIRPHGSHWQAIMRQVYDLPAERCHHYAVERRQRHYLYRCRCPDGEFAFTPQRHALVLRGRQYLCRRCRGPLRFTGEQRGEDQG</sequence>
<dbReference type="EMBL" id="LT629780">
    <property type="protein sequence ID" value="SDU24571.1"/>
    <property type="molecule type" value="Genomic_DNA"/>
</dbReference>
<accession>A0A1H2GYI5</accession>
<protein>
    <submittedName>
        <fullName evidence="2">SprT protein</fullName>
    </submittedName>
</protein>
<evidence type="ECO:0000259" key="1">
    <source>
        <dbReference type="SMART" id="SM00731"/>
    </source>
</evidence>
<dbReference type="PANTHER" id="PTHR38773">
    <property type="entry name" value="PROTEIN SPRT"/>
    <property type="match status" value="1"/>
</dbReference>
<organism evidence="2 3">
    <name type="scientific">Geopseudomonas guangdongensis</name>
    <dbReference type="NCBI Taxonomy" id="1245526"/>
    <lineage>
        <taxon>Bacteria</taxon>
        <taxon>Pseudomonadati</taxon>
        <taxon>Pseudomonadota</taxon>
        <taxon>Gammaproteobacteria</taxon>
        <taxon>Pseudomonadales</taxon>
        <taxon>Pseudomonadaceae</taxon>
        <taxon>Geopseudomonas</taxon>
    </lineage>
</organism>
<dbReference type="RefSeq" id="WP_090214100.1">
    <property type="nucleotide sequence ID" value="NZ_LT629780.1"/>
</dbReference>
<reference evidence="3" key="1">
    <citation type="submission" date="2016-10" db="EMBL/GenBank/DDBJ databases">
        <authorList>
            <person name="Varghese N."/>
            <person name="Submissions S."/>
        </authorList>
    </citation>
    <scope>NUCLEOTIDE SEQUENCE [LARGE SCALE GENOMIC DNA]</scope>
    <source>
        <strain evidence="3">CCTCC 2012022</strain>
    </source>
</reference>
<dbReference type="PANTHER" id="PTHR38773:SF1">
    <property type="entry name" value="PROTEIN SPRT"/>
    <property type="match status" value="1"/>
</dbReference>
<feature type="domain" description="SprT-like" evidence="1">
    <location>
        <begin position="7"/>
        <end position="157"/>
    </location>
</feature>
<dbReference type="OrthoDB" id="267364at2"/>
<evidence type="ECO:0000313" key="3">
    <source>
        <dbReference type="Proteomes" id="UP000243063"/>
    </source>
</evidence>
<dbReference type="Pfam" id="PF10263">
    <property type="entry name" value="SprT-like"/>
    <property type="match status" value="1"/>
</dbReference>
<proteinExistence type="predicted"/>
<dbReference type="Proteomes" id="UP000243063">
    <property type="component" value="Chromosome I"/>
</dbReference>
<dbReference type="AlphaFoldDB" id="A0A1H2GYI5"/>
<dbReference type="GO" id="GO:0006950">
    <property type="term" value="P:response to stress"/>
    <property type="evidence" value="ECO:0007669"/>
    <property type="project" value="UniProtKB-ARBA"/>
</dbReference>
<dbReference type="InterPro" id="IPR006640">
    <property type="entry name" value="SprT-like_domain"/>
</dbReference>
<gene>
    <name evidence="2" type="ORF">SAMN05216580_2032</name>
</gene>
<name>A0A1H2GYI5_9GAMM</name>
<evidence type="ECO:0000313" key="2">
    <source>
        <dbReference type="EMBL" id="SDU24571.1"/>
    </source>
</evidence>